<dbReference type="GO" id="GO:0008233">
    <property type="term" value="F:peptidase activity"/>
    <property type="evidence" value="ECO:0007669"/>
    <property type="project" value="InterPro"/>
</dbReference>
<keyword evidence="2" id="KW-0378">Hydrolase</keyword>
<dbReference type="InterPro" id="IPR029058">
    <property type="entry name" value="AB_hydrolase_fold"/>
</dbReference>
<feature type="transmembrane region" description="Helical" evidence="3">
    <location>
        <begin position="105"/>
        <end position="127"/>
    </location>
</feature>
<reference evidence="5 6" key="1">
    <citation type="submission" date="2019-02" db="EMBL/GenBank/DDBJ databases">
        <title>Genome sequencing of the rare red list fungi Bondarzewia mesenterica.</title>
        <authorList>
            <person name="Buettner E."/>
            <person name="Kellner H."/>
        </authorList>
    </citation>
    <scope>NUCLEOTIDE SEQUENCE [LARGE SCALE GENOMIC DNA]</scope>
    <source>
        <strain evidence="5 6">DSM 108281</strain>
    </source>
</reference>
<dbReference type="AlphaFoldDB" id="A0A4S4M7W7"/>
<dbReference type="SUPFAM" id="SSF53474">
    <property type="entry name" value="alpha/beta-Hydrolases"/>
    <property type="match status" value="1"/>
</dbReference>
<gene>
    <name evidence="5" type="ORF">EW146_g152</name>
</gene>
<dbReference type="InterPro" id="IPR050266">
    <property type="entry name" value="AB_hydrolase_sf"/>
</dbReference>
<keyword evidence="3" id="KW-0812">Transmembrane</keyword>
<dbReference type="Proteomes" id="UP000310158">
    <property type="component" value="Unassembled WGS sequence"/>
</dbReference>
<dbReference type="InterPro" id="IPR005945">
    <property type="entry name" value="Pro_imino_pep"/>
</dbReference>
<accession>A0A4S4M7W7</accession>
<evidence type="ECO:0000256" key="1">
    <source>
        <dbReference type="ARBA" id="ARBA00010088"/>
    </source>
</evidence>
<dbReference type="GO" id="GO:0016020">
    <property type="term" value="C:membrane"/>
    <property type="evidence" value="ECO:0007669"/>
    <property type="project" value="TreeGrafter"/>
</dbReference>
<feature type="transmembrane region" description="Helical" evidence="3">
    <location>
        <begin position="181"/>
        <end position="201"/>
    </location>
</feature>
<keyword evidence="3" id="KW-1133">Transmembrane helix</keyword>
<keyword evidence="6" id="KW-1185">Reference proteome</keyword>
<dbReference type="PANTHER" id="PTHR43798">
    <property type="entry name" value="MONOACYLGLYCEROL LIPASE"/>
    <property type="match status" value="1"/>
</dbReference>
<dbReference type="OrthoDB" id="190201at2759"/>
<name>A0A4S4M7W7_9AGAM</name>
<dbReference type="EMBL" id="SGPL01000003">
    <property type="protein sequence ID" value="THH21426.1"/>
    <property type="molecule type" value="Genomic_DNA"/>
</dbReference>
<dbReference type="Gene3D" id="3.40.50.1820">
    <property type="entry name" value="alpha/beta hydrolase"/>
    <property type="match status" value="1"/>
</dbReference>
<feature type="domain" description="AB hydrolase-1" evidence="4">
    <location>
        <begin position="308"/>
        <end position="560"/>
    </location>
</feature>
<dbReference type="PRINTS" id="PR00793">
    <property type="entry name" value="PROAMNOPTASE"/>
</dbReference>
<dbReference type="InterPro" id="IPR002410">
    <property type="entry name" value="Peptidase_S33"/>
</dbReference>
<protein>
    <recommendedName>
        <fullName evidence="4">AB hydrolase-1 domain-containing protein</fullName>
    </recommendedName>
</protein>
<comment type="caution">
    <text evidence="5">The sequence shown here is derived from an EMBL/GenBank/DDBJ whole genome shotgun (WGS) entry which is preliminary data.</text>
</comment>
<comment type="similarity">
    <text evidence="1">Belongs to the peptidase S33 family.</text>
</comment>
<keyword evidence="3" id="KW-0472">Membrane</keyword>
<sequence>MNTRELQLMFIDNRDIPGGPIAYELTQYSSPVLATTNCIAIIAGWLADGFLLYRCMVIFHLKFYIVTLPILLYLGSISMGILFLFQASRPGASLFNRLSINFGIPYFSLSASLNVVIAILITSRLLLFRRTLHRALGSAQASSIPYISIAAMVVESSLLYAITSLLFVIPYGANSHVSNLFLPVLSQAPVIASMLIILRVAKRRAWDARTMTTPMSTGMKVEGLAFAQGTTDSNYPTGDRELGEIQLHLRPQGSFSAANGTPSSMSDPHTQIMSTPRVVEGTIPFEVGDETFHTWYKLVGDLTSAKRPPLVVLHGGPGSSHDYMLPLTDLANRSPPLPIIFYDQIGSARSTHLPSKPAEFWTIDLFVSELENLIAYFNISESFDLIGQSWGSQLAAEFIARKQPTGLRRLILANGLASASLRNEARSKLMLTLPEDVQETIKRHDKEGTTLAPEYKAAWHVFYAKYACRMDPLPHEVVYTLEQMDDDEGGAVVLDNMRKNILEYDWDVTDRIHLIRVPTLIINGEYDYMTDEVCAPFFWKIDRVKWVKFALSSHMPQWEERERYMEVVDGFLGQA</sequence>
<evidence type="ECO:0000313" key="5">
    <source>
        <dbReference type="EMBL" id="THH21426.1"/>
    </source>
</evidence>
<evidence type="ECO:0000256" key="2">
    <source>
        <dbReference type="ARBA" id="ARBA00022801"/>
    </source>
</evidence>
<evidence type="ECO:0000313" key="6">
    <source>
        <dbReference type="Proteomes" id="UP000310158"/>
    </source>
</evidence>
<dbReference type="InterPro" id="IPR000073">
    <property type="entry name" value="AB_hydrolase_1"/>
</dbReference>
<feature type="transmembrane region" description="Helical" evidence="3">
    <location>
        <begin position="147"/>
        <end position="169"/>
    </location>
</feature>
<dbReference type="Pfam" id="PF00561">
    <property type="entry name" value="Abhydrolase_1"/>
    <property type="match status" value="1"/>
</dbReference>
<evidence type="ECO:0000256" key="3">
    <source>
        <dbReference type="SAM" id="Phobius"/>
    </source>
</evidence>
<feature type="transmembrane region" description="Helical" evidence="3">
    <location>
        <begin position="63"/>
        <end position="85"/>
    </location>
</feature>
<dbReference type="NCBIfam" id="TIGR01250">
    <property type="entry name" value="pro_imino_pep_2"/>
    <property type="match status" value="1"/>
</dbReference>
<evidence type="ECO:0000259" key="4">
    <source>
        <dbReference type="Pfam" id="PF00561"/>
    </source>
</evidence>
<proteinExistence type="inferred from homology"/>
<dbReference type="GO" id="GO:0006508">
    <property type="term" value="P:proteolysis"/>
    <property type="evidence" value="ECO:0007669"/>
    <property type="project" value="InterPro"/>
</dbReference>
<organism evidence="5 6">
    <name type="scientific">Bondarzewia mesenterica</name>
    <dbReference type="NCBI Taxonomy" id="1095465"/>
    <lineage>
        <taxon>Eukaryota</taxon>
        <taxon>Fungi</taxon>
        <taxon>Dikarya</taxon>
        <taxon>Basidiomycota</taxon>
        <taxon>Agaricomycotina</taxon>
        <taxon>Agaricomycetes</taxon>
        <taxon>Russulales</taxon>
        <taxon>Bondarzewiaceae</taxon>
        <taxon>Bondarzewia</taxon>
    </lineage>
</organism>
<dbReference type="PANTHER" id="PTHR43798:SF33">
    <property type="entry name" value="HYDROLASE, PUTATIVE (AFU_ORTHOLOGUE AFUA_2G14860)-RELATED"/>
    <property type="match status" value="1"/>
</dbReference>